<dbReference type="PROSITE" id="PS50812">
    <property type="entry name" value="PWWP"/>
    <property type="match status" value="1"/>
</dbReference>
<dbReference type="CDD" id="cd05162">
    <property type="entry name" value="PWWP"/>
    <property type="match status" value="1"/>
</dbReference>
<protein>
    <submittedName>
        <fullName evidence="4 5">Uncharacterized protein LOC104588660 isoform X1</fullName>
    </submittedName>
</protein>
<feature type="region of interest" description="Disordered" evidence="1">
    <location>
        <begin position="1396"/>
        <end position="1415"/>
    </location>
</feature>
<dbReference type="RefSeq" id="XP_010244981.1">
    <property type="nucleotide sequence ID" value="XM_010246679.2"/>
</dbReference>
<organism evidence="3 5">
    <name type="scientific">Nelumbo nucifera</name>
    <name type="common">Sacred lotus</name>
    <dbReference type="NCBI Taxonomy" id="4432"/>
    <lineage>
        <taxon>Eukaryota</taxon>
        <taxon>Viridiplantae</taxon>
        <taxon>Streptophyta</taxon>
        <taxon>Embryophyta</taxon>
        <taxon>Tracheophyta</taxon>
        <taxon>Spermatophyta</taxon>
        <taxon>Magnoliopsida</taxon>
        <taxon>Proteales</taxon>
        <taxon>Nelumbonaceae</taxon>
        <taxon>Nelumbo</taxon>
    </lineage>
</organism>
<dbReference type="PANTHER" id="PTHR42851:SF4">
    <property type="entry name" value="PWWP DOMAIN-CONTAINING PROTEIN"/>
    <property type="match status" value="1"/>
</dbReference>
<dbReference type="Proteomes" id="UP000189703">
    <property type="component" value="Unplaced"/>
</dbReference>
<feature type="region of interest" description="Disordered" evidence="1">
    <location>
        <begin position="182"/>
        <end position="228"/>
    </location>
</feature>
<dbReference type="GeneID" id="104588660"/>
<feature type="compositionally biased region" description="Basic and acidic residues" evidence="1">
    <location>
        <begin position="1002"/>
        <end position="1019"/>
    </location>
</feature>
<evidence type="ECO:0000313" key="3">
    <source>
        <dbReference type="Proteomes" id="UP000189703"/>
    </source>
</evidence>
<evidence type="ECO:0000313" key="4">
    <source>
        <dbReference type="RefSeq" id="XP_010244981.1"/>
    </source>
</evidence>
<feature type="compositionally biased region" description="Polar residues" evidence="1">
    <location>
        <begin position="1"/>
        <end position="21"/>
    </location>
</feature>
<dbReference type="Pfam" id="PF00855">
    <property type="entry name" value="PWWP"/>
    <property type="match status" value="1"/>
</dbReference>
<feature type="compositionally biased region" description="Polar residues" evidence="1">
    <location>
        <begin position="966"/>
        <end position="976"/>
    </location>
</feature>
<dbReference type="InterPro" id="IPR000313">
    <property type="entry name" value="PWWP_dom"/>
</dbReference>
<feature type="region of interest" description="Disordered" evidence="1">
    <location>
        <begin position="1192"/>
        <end position="1219"/>
    </location>
</feature>
<evidence type="ECO:0000256" key="1">
    <source>
        <dbReference type="SAM" id="MobiDB-lite"/>
    </source>
</evidence>
<feature type="domain" description="PWWP" evidence="2">
    <location>
        <begin position="754"/>
        <end position="803"/>
    </location>
</feature>
<feature type="compositionally biased region" description="Basic and acidic residues" evidence="1">
    <location>
        <begin position="1046"/>
        <end position="1059"/>
    </location>
</feature>
<feature type="compositionally biased region" description="Basic and acidic residues" evidence="1">
    <location>
        <begin position="198"/>
        <end position="207"/>
    </location>
</feature>
<sequence length="1415" mass="153242">MSGNPTTNEDPSENLDLNSDAAQLEEQDKSSSIRVTESTVTVSASVIETLTEDHSKGDGQTGDPPPEGESDELGARGEGENLVEPLLRASEIHPEGTNSHGAEEDVKEAAPPVVLLKETITETTVQEIQVETLAEEPSDGHVPVEDSPSEGEFNGHGVCGEGGNAQSLTLGSDVYVDGKVIHGVDGNSNEEVGNAGSVKEDVEREMKTVTAGRGSSGKDGINSYQEEDGNCCASDAEVGKMESTVEQIQVVDGGAEAVVQNPDYLEPKDNDLGRNPSLEVEGCREEKIAGDADPLVSVQSFMSADDNRALTGGSPGNCKESSSMQDHIQDTVGQAAPNRFPEVGGSQAAISDASLHDTAEADFDQFTEPAEPLPEGNLEAEAGVADARDFSHEDQTVCPPLSEQGTHVVENQAMEVEVETQAVICSGNQVENQNVEIARQSTGVEQQEKMEKTAPNQEGLNHGNASFEDYCNSHDLPPEEDSVFAVSDASLPDKVETDFDQVTEPGEPLSEGNQESEARVADICGSTYEDQSVCPHFSDQGHVLENQAMEVEVETQAVGCSGSQVENEKIDIAGQGTGAEQQEKMEVTAPNQEGLNHESISIEDSHTAYDLPPEEDSVFAISDASLHDKVEADFDQVIEPLPEGSLGAEAGVASVCSSTHEDQSVCPPLSEQETHAVENHAMEVEVETQAVGCSGNQDENKKIEIAGQGTCVEQQEKMEEAAPNKEGLNHGNTSDEDNCTAYDLPLEEDSVFAVSNLVWGKVKSHPWWPGQIFDSSDSSEKALKYRKKDSFLVAYFGDQTFAWNEASLLKHFGTHFSEMEKQNNSVAFRTAVNSALDEVSRRVELGMSCSCTSEEVYTKIKSQIIENAGIREESSKRDGVDRSLSVSSFQSQKLVEYIRALARSPSGGTDRLELVIAKAQLLALCRLKGYTRLPEFQFCGRLLENDTELLLAEERNYSEEVAQHLTPVNLNDQENVPSGKGKLSGRGSSSRKRRSISQESSYPRKKERSLSELMDEKEASSNVVNGDESDRKSASKVLSSGKKRKSDSIPEDSKVENGKRNLSSPGAADAETPNHKQSFKVGDCIRRVASKLTGSPPILKCSSQSLRKSAAKVGRNSEKSEGIGTDVSHTHEVSKKGGMTECSSPGEMLSQLCLAARDPIKGYSFLTVILSFFSDYRNSIIVYKRGSGKHKKSLEKVNSGKTEDVNKEPPTSDADSAEAFDFDEDVKDSYWTDRIVHISSEEQLSKKGRRRKGETQLESLTKNDMLIAESESSLQLSPILDPKQQNSDGFYELAMEKPVGIVEVKYEEEFSPTALILNFAEVDSVPSEMNLNKIFKRFGPLKELETEVLKETNSAKVVFKRRADAEVACSSAGKFSIFGSAFVSYQLRYLSSPPPKMPGSATIQGRRAAISTDGN</sequence>
<gene>
    <name evidence="4 5" type="primary">LOC104588660</name>
</gene>
<dbReference type="STRING" id="4432.A0A1U7Z2U6"/>
<name>A0A1U7Z2U6_NELNU</name>
<accession>A0A1U7Z2U6</accession>
<dbReference type="SMART" id="SM00293">
    <property type="entry name" value="PWWP"/>
    <property type="match status" value="1"/>
</dbReference>
<keyword evidence="3" id="KW-1185">Reference proteome</keyword>
<dbReference type="OrthoDB" id="62853at2759"/>
<dbReference type="Gene3D" id="2.30.30.140">
    <property type="match status" value="1"/>
</dbReference>
<dbReference type="InterPro" id="IPR053063">
    <property type="entry name" value="PWWP_domain_containing_PDP"/>
</dbReference>
<dbReference type="eggNOG" id="ENOG502QR1T">
    <property type="taxonomic scope" value="Eukaryota"/>
</dbReference>
<dbReference type="KEGG" id="nnu:104588660"/>
<feature type="region of interest" description="Disordered" evidence="1">
    <location>
        <begin position="1112"/>
        <end position="1142"/>
    </location>
</feature>
<dbReference type="RefSeq" id="XP_010244982.1">
    <property type="nucleotide sequence ID" value="XM_010246680.2"/>
</dbReference>
<evidence type="ECO:0000313" key="5">
    <source>
        <dbReference type="RefSeq" id="XP_010244982.1"/>
    </source>
</evidence>
<reference evidence="4 5" key="1">
    <citation type="submission" date="2025-04" db="UniProtKB">
        <authorList>
            <consortium name="RefSeq"/>
        </authorList>
    </citation>
    <scope>IDENTIFICATION</scope>
</reference>
<feature type="compositionally biased region" description="Low complexity" evidence="1">
    <location>
        <begin position="978"/>
        <end position="988"/>
    </location>
</feature>
<feature type="region of interest" description="Disordered" evidence="1">
    <location>
        <begin position="963"/>
        <end position="1075"/>
    </location>
</feature>
<dbReference type="SUPFAM" id="SSF63748">
    <property type="entry name" value="Tudor/PWWP/MBT"/>
    <property type="match status" value="1"/>
</dbReference>
<feature type="region of interest" description="Disordered" evidence="1">
    <location>
        <begin position="1"/>
        <end position="110"/>
    </location>
</feature>
<dbReference type="PANTHER" id="PTHR42851">
    <property type="entry name" value="ALDOLASE-RELATED"/>
    <property type="match status" value="1"/>
</dbReference>
<feature type="compositionally biased region" description="Low complexity" evidence="1">
    <location>
        <begin position="35"/>
        <end position="49"/>
    </location>
</feature>
<evidence type="ECO:0000259" key="2">
    <source>
        <dbReference type="PROSITE" id="PS50812"/>
    </source>
</evidence>
<proteinExistence type="predicted"/>
<feature type="region of interest" description="Disordered" evidence="1">
    <location>
        <begin position="132"/>
        <end position="160"/>
    </location>
</feature>